<evidence type="ECO:0000256" key="2">
    <source>
        <dbReference type="ARBA" id="ARBA00022485"/>
    </source>
</evidence>
<dbReference type="Pfam" id="PF13186">
    <property type="entry name" value="SPASM"/>
    <property type="match status" value="1"/>
</dbReference>
<feature type="domain" description="Radical SAM core" evidence="7">
    <location>
        <begin position="7"/>
        <end position="212"/>
    </location>
</feature>
<sequence>MNNHQGRFQLEQTYLLLTRKCNLSCSHCIRSSNPSFTEMIDIDLAFQIISQLSLIRKEAVILISGGEPTLHPSFYEIVEKSAKSFRKVVVNTNGLRFSQLKRVADFENVSIQISLDGDEKTHNGIRGEGTFKKTLININKLFDLGINVTIASTVTRHNLHSFNKLDHALSQINFLYWNVKRVVGSGRADDGDDVITPEWNKFVSKIKYESTNSRRLRIAPMFSETAIYNSANTSKESKNSSLLAQNCGTGRSKLYINPNGTVYPCACMEENITGDFKINTTDEILNGLSTLPIKPKLEATCHTCPAWELCHGGCPGASSRARFPNLGDPRCSNALKSIIHYEI</sequence>
<protein>
    <submittedName>
        <fullName evidence="8">Radical SAM protein</fullName>
    </submittedName>
</protein>
<dbReference type="NCBIfam" id="TIGR04085">
    <property type="entry name" value="rSAM_more_4Fe4S"/>
    <property type="match status" value="1"/>
</dbReference>
<evidence type="ECO:0000256" key="6">
    <source>
        <dbReference type="ARBA" id="ARBA00023014"/>
    </source>
</evidence>
<evidence type="ECO:0000313" key="8">
    <source>
        <dbReference type="EMBL" id="TMM45385.1"/>
    </source>
</evidence>
<dbReference type="SFLD" id="SFLDS00029">
    <property type="entry name" value="Radical_SAM"/>
    <property type="match status" value="1"/>
</dbReference>
<dbReference type="EMBL" id="SZVP01000006">
    <property type="protein sequence ID" value="TMM45385.1"/>
    <property type="molecule type" value="Genomic_DNA"/>
</dbReference>
<dbReference type="PANTHER" id="PTHR11228:SF7">
    <property type="entry name" value="PQQA PEPTIDE CYCLASE"/>
    <property type="match status" value="1"/>
</dbReference>
<dbReference type="InterPro" id="IPR050377">
    <property type="entry name" value="Radical_SAM_PqqE_MftC-like"/>
</dbReference>
<proteinExistence type="predicted"/>
<dbReference type="InterPro" id="IPR013785">
    <property type="entry name" value="Aldolase_TIM"/>
</dbReference>
<dbReference type="PANTHER" id="PTHR11228">
    <property type="entry name" value="RADICAL SAM DOMAIN PROTEIN"/>
    <property type="match status" value="1"/>
</dbReference>
<evidence type="ECO:0000256" key="4">
    <source>
        <dbReference type="ARBA" id="ARBA00022723"/>
    </source>
</evidence>
<gene>
    <name evidence="8" type="ORF">FCS21_08295</name>
</gene>
<dbReference type="Pfam" id="PF04055">
    <property type="entry name" value="Radical_SAM"/>
    <property type="match status" value="1"/>
</dbReference>
<accession>A0A8H2JKZ8</accession>
<keyword evidence="5" id="KW-0408">Iron</keyword>
<dbReference type="InterPro" id="IPR023885">
    <property type="entry name" value="4Fe4S-binding_SPASM_dom"/>
</dbReference>
<dbReference type="Proteomes" id="UP000307702">
    <property type="component" value="Unassembled WGS sequence"/>
</dbReference>
<keyword evidence="2" id="KW-0004">4Fe-4S</keyword>
<keyword evidence="9" id="KW-1185">Reference proteome</keyword>
<dbReference type="GO" id="GO:0046872">
    <property type="term" value="F:metal ion binding"/>
    <property type="evidence" value="ECO:0007669"/>
    <property type="project" value="UniProtKB-KW"/>
</dbReference>
<dbReference type="GO" id="GO:0003824">
    <property type="term" value="F:catalytic activity"/>
    <property type="evidence" value="ECO:0007669"/>
    <property type="project" value="InterPro"/>
</dbReference>
<dbReference type="InterPro" id="IPR017200">
    <property type="entry name" value="PqqE-like"/>
</dbReference>
<evidence type="ECO:0000256" key="5">
    <source>
        <dbReference type="ARBA" id="ARBA00023004"/>
    </source>
</evidence>
<dbReference type="InterPro" id="IPR058240">
    <property type="entry name" value="rSAM_sf"/>
</dbReference>
<dbReference type="SUPFAM" id="SSF102114">
    <property type="entry name" value="Radical SAM enzymes"/>
    <property type="match status" value="1"/>
</dbReference>
<evidence type="ECO:0000256" key="1">
    <source>
        <dbReference type="ARBA" id="ARBA00001966"/>
    </source>
</evidence>
<organism evidence="8 9">
    <name type="scientific">Colwellia ponticola</name>
    <dbReference type="NCBI Taxonomy" id="2304625"/>
    <lineage>
        <taxon>Bacteria</taxon>
        <taxon>Pseudomonadati</taxon>
        <taxon>Pseudomonadota</taxon>
        <taxon>Gammaproteobacteria</taxon>
        <taxon>Alteromonadales</taxon>
        <taxon>Colwelliaceae</taxon>
        <taxon>Colwellia</taxon>
    </lineage>
</organism>
<dbReference type="Gene3D" id="3.20.20.70">
    <property type="entry name" value="Aldolase class I"/>
    <property type="match status" value="1"/>
</dbReference>
<comment type="cofactor">
    <cofactor evidence="1">
        <name>[4Fe-4S] cluster</name>
        <dbReference type="ChEBI" id="CHEBI:49883"/>
    </cofactor>
</comment>
<dbReference type="InterPro" id="IPR007197">
    <property type="entry name" value="rSAM"/>
</dbReference>
<reference evidence="8 9" key="1">
    <citation type="submission" date="2019-05" db="EMBL/GenBank/DDBJ databases">
        <title>Colwellia ponticola sp. nov., isolated from seawater.</title>
        <authorList>
            <person name="Yoon J.-H."/>
        </authorList>
    </citation>
    <scope>NUCLEOTIDE SEQUENCE [LARGE SCALE GENOMIC DNA]</scope>
    <source>
        <strain evidence="8 9">OISW-25</strain>
    </source>
</reference>
<dbReference type="SFLD" id="SFLDG01386">
    <property type="entry name" value="main_SPASM_domain-containing"/>
    <property type="match status" value="1"/>
</dbReference>
<dbReference type="PROSITE" id="PS51918">
    <property type="entry name" value="RADICAL_SAM"/>
    <property type="match status" value="1"/>
</dbReference>
<keyword evidence="6" id="KW-0411">Iron-sulfur</keyword>
<dbReference type="AlphaFoldDB" id="A0A8H2JKZ8"/>
<evidence type="ECO:0000313" key="9">
    <source>
        <dbReference type="Proteomes" id="UP000307702"/>
    </source>
</evidence>
<evidence type="ECO:0000259" key="7">
    <source>
        <dbReference type="PROSITE" id="PS51918"/>
    </source>
</evidence>
<dbReference type="PIRSF" id="PIRSF037420">
    <property type="entry name" value="PQQ_syn_pqqE"/>
    <property type="match status" value="1"/>
</dbReference>
<comment type="caution">
    <text evidence="8">The sequence shown here is derived from an EMBL/GenBank/DDBJ whole genome shotgun (WGS) entry which is preliminary data.</text>
</comment>
<dbReference type="GO" id="GO:0051539">
    <property type="term" value="F:4 iron, 4 sulfur cluster binding"/>
    <property type="evidence" value="ECO:0007669"/>
    <property type="project" value="UniProtKB-KW"/>
</dbReference>
<keyword evidence="3" id="KW-0949">S-adenosyl-L-methionine</keyword>
<evidence type="ECO:0000256" key="3">
    <source>
        <dbReference type="ARBA" id="ARBA00022691"/>
    </source>
</evidence>
<dbReference type="CDD" id="cd01335">
    <property type="entry name" value="Radical_SAM"/>
    <property type="match status" value="1"/>
</dbReference>
<dbReference type="SFLD" id="SFLDG01067">
    <property type="entry name" value="SPASM/twitch_domain_containing"/>
    <property type="match status" value="1"/>
</dbReference>
<keyword evidence="4" id="KW-0479">Metal-binding</keyword>
<dbReference type="OrthoDB" id="9792276at2"/>
<dbReference type="RefSeq" id="WP_138622319.1">
    <property type="nucleotide sequence ID" value="NZ_SZVP01000006.1"/>
</dbReference>
<name>A0A8H2JKZ8_9GAMM</name>